<evidence type="ECO:0000256" key="2">
    <source>
        <dbReference type="SAM" id="Phobius"/>
    </source>
</evidence>
<feature type="compositionally biased region" description="Polar residues" evidence="1">
    <location>
        <begin position="149"/>
        <end position="162"/>
    </location>
</feature>
<dbReference type="EMBL" id="KN817644">
    <property type="protein sequence ID" value="KJA15463.1"/>
    <property type="molecule type" value="Genomic_DNA"/>
</dbReference>
<keyword evidence="2" id="KW-1133">Transmembrane helix</keyword>
<feature type="region of interest" description="Disordered" evidence="1">
    <location>
        <begin position="1"/>
        <end position="82"/>
    </location>
</feature>
<feature type="compositionally biased region" description="Polar residues" evidence="1">
    <location>
        <begin position="71"/>
        <end position="82"/>
    </location>
</feature>
<feature type="compositionally biased region" description="Basic and acidic residues" evidence="1">
    <location>
        <begin position="54"/>
        <end position="70"/>
    </location>
</feature>
<feature type="compositionally biased region" description="Polar residues" evidence="1">
    <location>
        <begin position="23"/>
        <end position="36"/>
    </location>
</feature>
<dbReference type="OrthoDB" id="3270770at2759"/>
<accession>A0A0D2LX58</accession>
<evidence type="ECO:0000313" key="3">
    <source>
        <dbReference type="EMBL" id="KJA15463.1"/>
    </source>
</evidence>
<evidence type="ECO:0000313" key="4">
    <source>
        <dbReference type="Proteomes" id="UP000054270"/>
    </source>
</evidence>
<keyword evidence="4" id="KW-1185">Reference proteome</keyword>
<dbReference type="Proteomes" id="UP000054270">
    <property type="component" value="Unassembled WGS sequence"/>
</dbReference>
<proteinExistence type="predicted"/>
<dbReference type="AlphaFoldDB" id="A0A0D2LX58"/>
<keyword evidence="2" id="KW-0472">Membrane</keyword>
<evidence type="ECO:0000256" key="1">
    <source>
        <dbReference type="SAM" id="MobiDB-lite"/>
    </source>
</evidence>
<feature type="transmembrane region" description="Helical" evidence="2">
    <location>
        <begin position="90"/>
        <end position="113"/>
    </location>
</feature>
<protein>
    <submittedName>
        <fullName evidence="3">Uncharacterized protein</fullName>
    </submittedName>
</protein>
<sequence length="162" mass="17216">MQTAALPPAPFGSDHDQQDGLPSYQSPSSQIGTQAEWSRFSDSIPRGKLRKPQSRAEVDIPRTEVTRPFDEQSTASSEGRQNPLIQVGRGVLMILATPLAIAGMGVYAAGMMLEGGAMILKGVGSVGRLPLASVRTSLKGKKKGPSRKMSLSTAPHASMLWT</sequence>
<gene>
    <name evidence="3" type="ORF">HYPSUDRAFT_48395</name>
</gene>
<organism evidence="3 4">
    <name type="scientific">Hypholoma sublateritium (strain FD-334 SS-4)</name>
    <dbReference type="NCBI Taxonomy" id="945553"/>
    <lineage>
        <taxon>Eukaryota</taxon>
        <taxon>Fungi</taxon>
        <taxon>Dikarya</taxon>
        <taxon>Basidiomycota</taxon>
        <taxon>Agaricomycotina</taxon>
        <taxon>Agaricomycetes</taxon>
        <taxon>Agaricomycetidae</taxon>
        <taxon>Agaricales</taxon>
        <taxon>Agaricineae</taxon>
        <taxon>Strophariaceae</taxon>
        <taxon>Hypholoma</taxon>
    </lineage>
</organism>
<reference evidence="4" key="1">
    <citation type="submission" date="2014-04" db="EMBL/GenBank/DDBJ databases">
        <title>Evolutionary Origins and Diversification of the Mycorrhizal Mutualists.</title>
        <authorList>
            <consortium name="DOE Joint Genome Institute"/>
            <consortium name="Mycorrhizal Genomics Consortium"/>
            <person name="Kohler A."/>
            <person name="Kuo A."/>
            <person name="Nagy L.G."/>
            <person name="Floudas D."/>
            <person name="Copeland A."/>
            <person name="Barry K.W."/>
            <person name="Cichocki N."/>
            <person name="Veneault-Fourrey C."/>
            <person name="LaButti K."/>
            <person name="Lindquist E.A."/>
            <person name="Lipzen A."/>
            <person name="Lundell T."/>
            <person name="Morin E."/>
            <person name="Murat C."/>
            <person name="Riley R."/>
            <person name="Ohm R."/>
            <person name="Sun H."/>
            <person name="Tunlid A."/>
            <person name="Henrissat B."/>
            <person name="Grigoriev I.V."/>
            <person name="Hibbett D.S."/>
            <person name="Martin F."/>
        </authorList>
    </citation>
    <scope>NUCLEOTIDE SEQUENCE [LARGE SCALE GENOMIC DNA]</scope>
    <source>
        <strain evidence="4">FD-334 SS-4</strain>
    </source>
</reference>
<name>A0A0D2LX58_HYPSF</name>
<keyword evidence="2" id="KW-0812">Transmembrane</keyword>
<feature type="region of interest" description="Disordered" evidence="1">
    <location>
        <begin position="139"/>
        <end position="162"/>
    </location>
</feature>